<dbReference type="GO" id="GO:0006355">
    <property type="term" value="P:regulation of DNA-templated transcription"/>
    <property type="evidence" value="ECO:0007669"/>
    <property type="project" value="InterPro"/>
</dbReference>
<dbReference type="PROSITE" id="PS00622">
    <property type="entry name" value="HTH_LUXR_1"/>
    <property type="match status" value="1"/>
</dbReference>
<keyword evidence="4" id="KW-1185">Reference proteome</keyword>
<accession>A0A0B7MKW2</accession>
<dbReference type="CDD" id="cd06170">
    <property type="entry name" value="LuxR_C_like"/>
    <property type="match status" value="1"/>
</dbReference>
<dbReference type="Proteomes" id="UP000046155">
    <property type="component" value="Unassembled WGS sequence"/>
</dbReference>
<dbReference type="GO" id="GO:0003677">
    <property type="term" value="F:DNA binding"/>
    <property type="evidence" value="ECO:0007669"/>
    <property type="project" value="UniProtKB-KW"/>
</dbReference>
<sequence>MEYSLVISSNFMEWRECLAAAFKSSDLFHVLGAFPTSDIIKTASDHYPDVVLCEVNSDDTLPVISKIKDKSPFSRLVIVLRNPSNYNMLELVRFGIKGCLPVRLLPKQIVHAVELIVDAGVLCLPRFGPEYNGSNNSSVAPPFQETLTRREQEVLASLSKGHSNEEIASTLFISKSTVKSHLRSIFRKLEVRNRNEAQALALQLSHLG</sequence>
<evidence type="ECO:0000256" key="1">
    <source>
        <dbReference type="ARBA" id="ARBA00023125"/>
    </source>
</evidence>
<dbReference type="Pfam" id="PF00196">
    <property type="entry name" value="GerE"/>
    <property type="match status" value="1"/>
</dbReference>
<feature type="domain" description="HTH luxR-type" evidence="2">
    <location>
        <begin position="140"/>
        <end position="205"/>
    </location>
</feature>
<dbReference type="AlphaFoldDB" id="A0A0B7MKW2"/>
<dbReference type="InterPro" id="IPR039420">
    <property type="entry name" value="WalR-like"/>
</dbReference>
<proteinExistence type="predicted"/>
<keyword evidence="1" id="KW-0238">DNA-binding</keyword>
<protein>
    <submittedName>
        <fullName evidence="3">Transcriptional regulator, LuxR family</fullName>
    </submittedName>
</protein>
<dbReference type="PROSITE" id="PS50043">
    <property type="entry name" value="HTH_LUXR_2"/>
    <property type="match status" value="1"/>
</dbReference>
<evidence type="ECO:0000313" key="4">
    <source>
        <dbReference type="Proteomes" id="UP000046155"/>
    </source>
</evidence>
<dbReference type="EMBL" id="CDRZ01000079">
    <property type="protein sequence ID" value="CEO88302.1"/>
    <property type="molecule type" value="Genomic_DNA"/>
</dbReference>
<evidence type="ECO:0000313" key="3">
    <source>
        <dbReference type="EMBL" id="CEO88302.1"/>
    </source>
</evidence>
<gene>
    <name evidence="3" type="ORF">SSCH_170036</name>
</gene>
<dbReference type="PANTHER" id="PTHR43214">
    <property type="entry name" value="TWO-COMPONENT RESPONSE REGULATOR"/>
    <property type="match status" value="1"/>
</dbReference>
<dbReference type="PRINTS" id="PR00038">
    <property type="entry name" value="HTHLUXR"/>
</dbReference>
<dbReference type="InterPro" id="IPR000792">
    <property type="entry name" value="Tscrpt_reg_LuxR_C"/>
</dbReference>
<dbReference type="SMART" id="SM00421">
    <property type="entry name" value="HTH_LUXR"/>
    <property type="match status" value="1"/>
</dbReference>
<organism evidence="3 4">
    <name type="scientific">Syntrophaceticus schinkii</name>
    <dbReference type="NCBI Taxonomy" id="499207"/>
    <lineage>
        <taxon>Bacteria</taxon>
        <taxon>Bacillati</taxon>
        <taxon>Bacillota</taxon>
        <taxon>Clostridia</taxon>
        <taxon>Thermoanaerobacterales</taxon>
        <taxon>Thermoanaerobacterales Family III. Incertae Sedis</taxon>
        <taxon>Syntrophaceticus</taxon>
    </lineage>
</organism>
<dbReference type="SUPFAM" id="SSF46894">
    <property type="entry name" value="C-terminal effector domain of the bipartite response regulators"/>
    <property type="match status" value="1"/>
</dbReference>
<evidence type="ECO:0000259" key="2">
    <source>
        <dbReference type="PROSITE" id="PS50043"/>
    </source>
</evidence>
<reference evidence="4" key="1">
    <citation type="submission" date="2015-01" db="EMBL/GenBank/DDBJ databases">
        <authorList>
            <person name="Manzoor Shahid"/>
            <person name="Zubair Saima"/>
        </authorList>
    </citation>
    <scope>NUCLEOTIDE SEQUENCE [LARGE SCALE GENOMIC DNA]</scope>
    <source>
        <strain evidence="4">Sp3</strain>
    </source>
</reference>
<dbReference type="InterPro" id="IPR016032">
    <property type="entry name" value="Sig_transdc_resp-reg_C-effctor"/>
</dbReference>
<dbReference type="Gene3D" id="3.40.50.2300">
    <property type="match status" value="1"/>
</dbReference>
<name>A0A0B7MKW2_9FIRM</name>